<feature type="transmembrane region" description="Helical" evidence="1">
    <location>
        <begin position="12"/>
        <end position="33"/>
    </location>
</feature>
<protein>
    <submittedName>
        <fullName evidence="2">Uncharacterized protein</fullName>
    </submittedName>
</protein>
<organism evidence="2 3">
    <name type="scientific">Neobacillus notoginsengisoli</name>
    <dbReference type="NCBI Taxonomy" id="1578198"/>
    <lineage>
        <taxon>Bacteria</taxon>
        <taxon>Bacillati</taxon>
        <taxon>Bacillota</taxon>
        <taxon>Bacilli</taxon>
        <taxon>Bacillales</taxon>
        <taxon>Bacillaceae</taxon>
        <taxon>Neobacillus</taxon>
    </lineage>
</organism>
<name>A0A417YYP3_9BACI</name>
<keyword evidence="1" id="KW-0472">Membrane</keyword>
<comment type="caution">
    <text evidence="2">The sequence shown here is derived from an EMBL/GenBank/DDBJ whole genome shotgun (WGS) entry which is preliminary data.</text>
</comment>
<keyword evidence="3" id="KW-1185">Reference proteome</keyword>
<accession>A0A417YYP3</accession>
<evidence type="ECO:0000313" key="3">
    <source>
        <dbReference type="Proteomes" id="UP000284416"/>
    </source>
</evidence>
<reference evidence="2 3" key="1">
    <citation type="journal article" date="2017" name="Int. J. Syst. Evol. Microbiol.">
        <title>Bacillus notoginsengisoli sp. nov., a novel bacterium isolated from the rhizosphere of Panax notoginseng.</title>
        <authorList>
            <person name="Zhang M.Y."/>
            <person name="Cheng J."/>
            <person name="Cai Y."/>
            <person name="Zhang T.Y."/>
            <person name="Wu Y.Y."/>
            <person name="Manikprabhu D."/>
            <person name="Li W.J."/>
            <person name="Zhang Y.X."/>
        </authorList>
    </citation>
    <scope>NUCLEOTIDE SEQUENCE [LARGE SCALE GENOMIC DNA]</scope>
    <source>
        <strain evidence="2 3">JCM 30743</strain>
    </source>
</reference>
<sequence length="65" mass="7336">MSNEALEPSPCFTLGCGSFGFRVFLLLEGFSFARKKVREVGKFVFRFVTCTIEVNAFLEGADWCE</sequence>
<dbReference type="AlphaFoldDB" id="A0A417YYP3"/>
<dbReference type="Proteomes" id="UP000284416">
    <property type="component" value="Unassembled WGS sequence"/>
</dbReference>
<proteinExistence type="predicted"/>
<evidence type="ECO:0000256" key="1">
    <source>
        <dbReference type="SAM" id="Phobius"/>
    </source>
</evidence>
<keyword evidence="1" id="KW-1133">Transmembrane helix</keyword>
<keyword evidence="1" id="KW-0812">Transmembrane</keyword>
<dbReference type="EMBL" id="QWEG01000002">
    <property type="protein sequence ID" value="RHW42851.1"/>
    <property type="molecule type" value="Genomic_DNA"/>
</dbReference>
<evidence type="ECO:0000313" key="2">
    <source>
        <dbReference type="EMBL" id="RHW42851.1"/>
    </source>
</evidence>
<gene>
    <name evidence="2" type="ORF">D1B31_04550</name>
</gene>